<dbReference type="SUPFAM" id="SSF48726">
    <property type="entry name" value="Immunoglobulin"/>
    <property type="match status" value="4"/>
</dbReference>
<keyword evidence="9 21" id="KW-0547">Nucleotide-binding</keyword>
<evidence type="ECO:0000256" key="14">
    <source>
        <dbReference type="ARBA" id="ARBA00023137"/>
    </source>
</evidence>
<feature type="domain" description="Ig-like" evidence="25">
    <location>
        <begin position="466"/>
        <end position="564"/>
    </location>
</feature>
<dbReference type="SUPFAM" id="SSF56112">
    <property type="entry name" value="Protein kinase-like (PK-like)"/>
    <property type="match status" value="1"/>
</dbReference>
<feature type="transmembrane region" description="Helical" evidence="23">
    <location>
        <begin position="632"/>
        <end position="652"/>
    </location>
</feature>
<evidence type="ECO:0000256" key="21">
    <source>
        <dbReference type="PROSITE-ProRule" id="PRU10141"/>
    </source>
</evidence>
<evidence type="ECO:0000256" key="2">
    <source>
        <dbReference type="ARBA" id="ARBA00011902"/>
    </source>
</evidence>
<dbReference type="InterPro" id="IPR020635">
    <property type="entry name" value="Tyr_kinase_cat_dom"/>
</dbReference>
<evidence type="ECO:0000259" key="25">
    <source>
        <dbReference type="PROSITE" id="PS50835"/>
    </source>
</evidence>
<feature type="domain" description="Ig-like" evidence="25">
    <location>
        <begin position="255"/>
        <end position="343"/>
    </location>
</feature>
<gene>
    <name evidence="26" type="ORF">F7725_008285</name>
</gene>
<comment type="catalytic activity">
    <reaction evidence="20">
        <text>L-tyrosyl-[protein] + ATP = O-phospho-L-tyrosyl-[protein] + ADP + H(+)</text>
        <dbReference type="Rhea" id="RHEA:10596"/>
        <dbReference type="Rhea" id="RHEA-COMP:10136"/>
        <dbReference type="Rhea" id="RHEA-COMP:20101"/>
        <dbReference type="ChEBI" id="CHEBI:15378"/>
        <dbReference type="ChEBI" id="CHEBI:30616"/>
        <dbReference type="ChEBI" id="CHEBI:46858"/>
        <dbReference type="ChEBI" id="CHEBI:61978"/>
        <dbReference type="ChEBI" id="CHEBI:456216"/>
        <dbReference type="EC" id="2.7.10.1"/>
    </reaction>
</comment>
<reference evidence="26 27" key="1">
    <citation type="submission" date="2020-03" db="EMBL/GenBank/DDBJ databases">
        <title>Dissostichus mawsoni Genome sequencing and assembly.</title>
        <authorList>
            <person name="Park H."/>
        </authorList>
    </citation>
    <scope>NUCLEOTIDE SEQUENCE [LARGE SCALE GENOMIC DNA]</scope>
    <source>
        <strain evidence="26">DM0001</strain>
        <tissue evidence="26">Muscle</tissue>
    </source>
</reference>
<keyword evidence="17" id="KW-0325">Glycoprotein</keyword>
<dbReference type="PROSITE" id="PS50835">
    <property type="entry name" value="IG_LIKE"/>
    <property type="match status" value="3"/>
</dbReference>
<evidence type="ECO:0000256" key="11">
    <source>
        <dbReference type="ARBA" id="ARBA00022840"/>
    </source>
</evidence>
<dbReference type="InterPro" id="IPR013783">
    <property type="entry name" value="Ig-like_fold"/>
</dbReference>
<evidence type="ECO:0000256" key="23">
    <source>
        <dbReference type="SAM" id="Phobius"/>
    </source>
</evidence>
<evidence type="ECO:0000256" key="20">
    <source>
        <dbReference type="ARBA" id="ARBA00051243"/>
    </source>
</evidence>
<dbReference type="InterPro" id="IPR003598">
    <property type="entry name" value="Ig_sub2"/>
</dbReference>
<keyword evidence="13 23" id="KW-0472">Membrane</keyword>
<evidence type="ECO:0000256" key="22">
    <source>
        <dbReference type="SAM" id="MobiDB-lite"/>
    </source>
</evidence>
<evidence type="ECO:0000256" key="1">
    <source>
        <dbReference type="ARBA" id="ARBA00004251"/>
    </source>
</evidence>
<dbReference type="PROSITE" id="PS00109">
    <property type="entry name" value="PROTEIN_KINASE_TYR"/>
    <property type="match status" value="1"/>
</dbReference>
<evidence type="ECO:0000256" key="15">
    <source>
        <dbReference type="ARBA" id="ARBA00023157"/>
    </source>
</evidence>
<keyword evidence="4" id="KW-0597">Phosphoprotein</keyword>
<dbReference type="SMART" id="SM00219">
    <property type="entry name" value="TyrKc"/>
    <property type="match status" value="1"/>
</dbReference>
<evidence type="ECO:0000259" key="24">
    <source>
        <dbReference type="PROSITE" id="PS50011"/>
    </source>
</evidence>
<accession>A0A7J5Y6R7</accession>
<keyword evidence="7" id="KW-0732">Signal</keyword>
<comment type="caution">
    <text evidence="26">The sequence shown here is derived from an EMBL/GenBank/DDBJ whole genome shotgun (WGS) entry which is preliminary data.</text>
</comment>
<keyword evidence="10" id="KW-0418">Kinase</keyword>
<evidence type="ECO:0000256" key="8">
    <source>
        <dbReference type="ARBA" id="ARBA00022737"/>
    </source>
</evidence>
<dbReference type="FunFam" id="2.60.40.10:FF:000020">
    <property type="entry name" value="Fibroblast growth factor receptor"/>
    <property type="match status" value="2"/>
</dbReference>
<dbReference type="Gene3D" id="3.30.200.20">
    <property type="entry name" value="Phosphorylase Kinase, domain 1"/>
    <property type="match status" value="1"/>
</dbReference>
<dbReference type="GO" id="GO:1902036">
    <property type="term" value="P:regulation of hematopoietic stem cell differentiation"/>
    <property type="evidence" value="ECO:0007669"/>
    <property type="project" value="UniProtKB-ARBA"/>
</dbReference>
<dbReference type="InterPro" id="IPR003599">
    <property type="entry name" value="Ig_sub"/>
</dbReference>
<evidence type="ECO:0000313" key="27">
    <source>
        <dbReference type="Proteomes" id="UP000518266"/>
    </source>
</evidence>
<dbReference type="CDD" id="cd05857">
    <property type="entry name" value="IgI_2_FGFR"/>
    <property type="match status" value="1"/>
</dbReference>
<evidence type="ECO:0000256" key="17">
    <source>
        <dbReference type="ARBA" id="ARBA00023180"/>
    </source>
</evidence>
<dbReference type="EC" id="2.7.10.1" evidence="2"/>
<dbReference type="Proteomes" id="UP000518266">
    <property type="component" value="Unassembled WGS sequence"/>
</dbReference>
<comment type="subcellular location">
    <subcellularLocation>
        <location evidence="1">Cell membrane</location>
        <topology evidence="1">Single-pass type I membrane protein</topology>
    </subcellularLocation>
</comment>
<dbReference type="PROSITE" id="PS00107">
    <property type="entry name" value="PROTEIN_KINASE_ATP"/>
    <property type="match status" value="1"/>
</dbReference>
<name>A0A7J5Y6R7_DISMA</name>
<dbReference type="GO" id="GO:0005007">
    <property type="term" value="F:fibroblast growth factor receptor activity"/>
    <property type="evidence" value="ECO:0007669"/>
    <property type="project" value="TreeGrafter"/>
</dbReference>
<keyword evidence="3" id="KW-1003">Cell membrane</keyword>
<dbReference type="Gene3D" id="2.60.40.10">
    <property type="entry name" value="Immunoglobulins"/>
    <property type="match status" value="4"/>
</dbReference>
<protein>
    <recommendedName>
        <fullName evidence="19">Fibroblast growth factor receptor 3</fullName>
        <ecNumber evidence="2">2.7.10.1</ecNumber>
    </recommendedName>
</protein>
<dbReference type="PROSITE" id="PS50011">
    <property type="entry name" value="PROTEIN_KINASE_DOM"/>
    <property type="match status" value="1"/>
</dbReference>
<evidence type="ECO:0000256" key="3">
    <source>
        <dbReference type="ARBA" id="ARBA00022475"/>
    </source>
</evidence>
<dbReference type="FunFam" id="2.60.40.10:FF:000016">
    <property type="entry name" value="Fibroblast growth factor receptor"/>
    <property type="match status" value="1"/>
</dbReference>
<dbReference type="AlphaFoldDB" id="A0A7J5Y6R7"/>
<dbReference type="InterPro" id="IPR001245">
    <property type="entry name" value="Ser-Thr/Tyr_kinase_cat_dom"/>
</dbReference>
<keyword evidence="12 23" id="KW-1133">Transmembrane helix</keyword>
<dbReference type="PANTHER" id="PTHR24416:SF505">
    <property type="entry name" value="FIBROBLAST GROWTH FACTOR RECEPTOR 3"/>
    <property type="match status" value="1"/>
</dbReference>
<dbReference type="GO" id="GO:0005886">
    <property type="term" value="C:plasma membrane"/>
    <property type="evidence" value="ECO:0007669"/>
    <property type="project" value="UniProtKB-SubCell"/>
</dbReference>
<dbReference type="PANTHER" id="PTHR24416">
    <property type="entry name" value="TYROSINE-PROTEIN KINASE RECEPTOR"/>
    <property type="match status" value="1"/>
</dbReference>
<dbReference type="FunFam" id="2.60.40.10:FF:000423">
    <property type="entry name" value="Fibroblast growth factor receptor"/>
    <property type="match status" value="1"/>
</dbReference>
<keyword evidence="15" id="KW-1015">Disulfide bond</keyword>
<feature type="compositionally biased region" description="Acidic residues" evidence="22">
    <location>
        <begin position="349"/>
        <end position="362"/>
    </location>
</feature>
<dbReference type="GO" id="GO:0006915">
    <property type="term" value="P:apoptotic process"/>
    <property type="evidence" value="ECO:0007669"/>
    <property type="project" value="UniProtKB-KW"/>
</dbReference>
<dbReference type="GO" id="GO:0005524">
    <property type="term" value="F:ATP binding"/>
    <property type="evidence" value="ECO:0007669"/>
    <property type="project" value="UniProtKB-UniRule"/>
</dbReference>
<dbReference type="InterPro" id="IPR013098">
    <property type="entry name" value="Ig_I-set"/>
</dbReference>
<dbReference type="Pfam" id="PF07714">
    <property type="entry name" value="PK_Tyr_Ser-Thr"/>
    <property type="match status" value="1"/>
</dbReference>
<evidence type="ECO:0000256" key="5">
    <source>
        <dbReference type="ARBA" id="ARBA00022679"/>
    </source>
</evidence>
<dbReference type="InterPro" id="IPR013151">
    <property type="entry name" value="Immunoglobulin_dom"/>
</dbReference>
<dbReference type="InterPro" id="IPR017441">
    <property type="entry name" value="Protein_kinase_ATP_BS"/>
</dbReference>
<organism evidence="26 27">
    <name type="scientific">Dissostichus mawsoni</name>
    <name type="common">Antarctic cod</name>
    <dbReference type="NCBI Taxonomy" id="36200"/>
    <lineage>
        <taxon>Eukaryota</taxon>
        <taxon>Metazoa</taxon>
        <taxon>Chordata</taxon>
        <taxon>Craniata</taxon>
        <taxon>Vertebrata</taxon>
        <taxon>Euteleostomi</taxon>
        <taxon>Actinopterygii</taxon>
        <taxon>Neopterygii</taxon>
        <taxon>Teleostei</taxon>
        <taxon>Neoteleostei</taxon>
        <taxon>Acanthomorphata</taxon>
        <taxon>Eupercaria</taxon>
        <taxon>Perciformes</taxon>
        <taxon>Notothenioidei</taxon>
        <taxon>Nototheniidae</taxon>
        <taxon>Dissostichus</taxon>
    </lineage>
</organism>
<dbReference type="FunFam" id="3.30.200.20:FF:000011">
    <property type="entry name" value="Fibroblast growth factor receptor"/>
    <property type="match status" value="1"/>
</dbReference>
<dbReference type="InterPro" id="IPR011009">
    <property type="entry name" value="Kinase-like_dom_sf"/>
</dbReference>
<evidence type="ECO:0000256" key="10">
    <source>
        <dbReference type="ARBA" id="ARBA00022777"/>
    </source>
</evidence>
<keyword evidence="5" id="KW-0808">Transferase</keyword>
<evidence type="ECO:0000256" key="16">
    <source>
        <dbReference type="ARBA" id="ARBA00023170"/>
    </source>
</evidence>
<dbReference type="InterPro" id="IPR007110">
    <property type="entry name" value="Ig-like_dom"/>
</dbReference>
<evidence type="ECO:0000256" key="6">
    <source>
        <dbReference type="ARBA" id="ARBA00022692"/>
    </source>
</evidence>
<evidence type="ECO:0000256" key="18">
    <source>
        <dbReference type="ARBA" id="ARBA00023319"/>
    </source>
</evidence>
<evidence type="ECO:0000256" key="13">
    <source>
        <dbReference type="ARBA" id="ARBA00023136"/>
    </source>
</evidence>
<keyword evidence="6 23" id="KW-0812">Transmembrane</keyword>
<evidence type="ECO:0000256" key="7">
    <source>
        <dbReference type="ARBA" id="ARBA00022729"/>
    </source>
</evidence>
<evidence type="ECO:0000256" key="19">
    <source>
        <dbReference type="ARBA" id="ARBA00039657"/>
    </source>
</evidence>
<dbReference type="Gene3D" id="6.10.250.1740">
    <property type="match status" value="1"/>
</dbReference>
<keyword evidence="8" id="KW-0677">Repeat</keyword>
<dbReference type="PRINTS" id="PR00109">
    <property type="entry name" value="TYRKINASE"/>
</dbReference>
<dbReference type="GO" id="GO:0043410">
    <property type="term" value="P:positive regulation of MAPK cascade"/>
    <property type="evidence" value="ECO:0007669"/>
    <property type="project" value="TreeGrafter"/>
</dbReference>
<feature type="domain" description="Protein kinase" evidence="24">
    <location>
        <begin position="750"/>
        <end position="1029"/>
    </location>
</feature>
<feature type="binding site" evidence="21">
    <location>
        <position position="786"/>
    </location>
    <ligand>
        <name>ATP</name>
        <dbReference type="ChEBI" id="CHEBI:30616"/>
    </ligand>
</feature>
<dbReference type="SMART" id="SM00408">
    <property type="entry name" value="IGc2"/>
    <property type="match status" value="3"/>
</dbReference>
<dbReference type="CDD" id="cd00096">
    <property type="entry name" value="Ig"/>
    <property type="match status" value="1"/>
</dbReference>
<dbReference type="SMART" id="SM00409">
    <property type="entry name" value="IG"/>
    <property type="match status" value="3"/>
</dbReference>
<evidence type="ECO:0000256" key="12">
    <source>
        <dbReference type="ARBA" id="ARBA00022989"/>
    </source>
</evidence>
<dbReference type="FunFam" id="1.10.510.10:FF:000007">
    <property type="entry name" value="Fibroblast growth factor receptor"/>
    <property type="match status" value="1"/>
</dbReference>
<dbReference type="EMBL" id="JAAKFY010000015">
    <property type="protein sequence ID" value="KAF3845122.1"/>
    <property type="molecule type" value="Genomic_DNA"/>
</dbReference>
<evidence type="ECO:0000256" key="9">
    <source>
        <dbReference type="ARBA" id="ARBA00022741"/>
    </source>
</evidence>
<dbReference type="Pfam" id="PF00047">
    <property type="entry name" value="ig"/>
    <property type="match status" value="1"/>
</dbReference>
<dbReference type="GO" id="GO:0017134">
    <property type="term" value="F:fibroblast growth factor binding"/>
    <property type="evidence" value="ECO:0007669"/>
    <property type="project" value="TreeGrafter"/>
</dbReference>
<sequence length="1107" mass="123727">MQPPRERALNLTKEQVAKTTSAPCAETPSEAATLHCSVNYFSLLRSLHWRTAELILANSLHVGAEMIGASCSEVMIDKRCDIPAVCKQHPLTALLLARCSNTVTKESVLTKHLFGQPWSNEALCHFSTAFFNRSVMGATAPDKADWLTSLSSPPKGSDHEAITPSRDASDGELLDHFLRRWRLPFCWTACDWRMLSESGLAALRLTSSSRGMTALWCSLWISCLLPLCVAPARLPTAQPTGMTQDQFLTTAEKTPTLGPVSQRSWRTMSWAWGKNLEIPCDLEDHSEPVVWFKDGAGLVPGNRTRLGQRLLLIINVSYEDSGVYSCRLAQSNTLLSNYTVRVTDSLSSGDDEDYDEDPEDTEAPYWSRPDRMDKKLLAVPAANTVKFRCAASGNPQPTIHWLKNGKEFKGEQRMGGIKLRHQQWSLVMESAVPSDRGNYTCVVQNKYGAITHTYQLDVLERSPHRPILQAGLPANQSVVVGSDVEFHCKVYSDAQPHIQWLKHIEVNGSRYGPDGVPYVNILKSFDSKQTEAHSKLKLSNVTERNAGKYWCRASNFVGRSKTFSGSWCTNQTAGINTTDKELEVLFLSNVSFEDAGEYTCLAGNSIGYAYHSAWLTVIPAVSAEKEDYYADILIYVTGCVLFILALVIVVLCRMRMTTQKTLPTPPVQKLLPLSPLSVRFNTHHLVLFRVYNSLSFAPKQVSLDSNSSMNSNTPLVRIARLSSSDGPMLANVSELELPSDPKWEFPRTRLTLGKPLGEGCFGQVVMAEAIGIDKEKPNKPLDVAVKMLKDDATDKDLSDLVSEMEMMKMIGKHKNIINLLGACTQDGPLYVLVEYASKGNLREYLRARRPPGMDYSFDTCKIPDEQLTFKDLVSCAYQVARGMEYLASQKCIHRDLAARNVLVTEDNIMKIADFGLARDVHNIDYYKKTTNGRLPVKWMAPEALFDRVYTHQSDVWSYGVLLWEIFTLGGSPYPGIPVEELFKLLKEGHRMDKPANCTHELYMIMRECWHAVPSQRPTFRQLVEDHDRVLSMTSTDEYLDLAVPFEQYSPTCQDSNSTCSSGDDSVFAHEALPEEPCLPKQLPSNGFAINLSVTPQDLETQHAILPQ</sequence>
<dbReference type="InterPro" id="IPR036179">
    <property type="entry name" value="Ig-like_dom_sf"/>
</dbReference>
<feature type="region of interest" description="Disordered" evidence="22">
    <location>
        <begin position="345"/>
        <end position="367"/>
    </location>
</feature>
<keyword evidence="18" id="KW-0393">Immunoglobulin domain</keyword>
<dbReference type="InterPro" id="IPR008266">
    <property type="entry name" value="Tyr_kinase_AS"/>
</dbReference>
<evidence type="ECO:0000256" key="4">
    <source>
        <dbReference type="ARBA" id="ARBA00022553"/>
    </source>
</evidence>
<proteinExistence type="predicted"/>
<dbReference type="CDD" id="cd05100">
    <property type="entry name" value="PTKc_FGFR3"/>
    <property type="match status" value="1"/>
</dbReference>
<evidence type="ECO:0000313" key="26">
    <source>
        <dbReference type="EMBL" id="KAF3845122.1"/>
    </source>
</evidence>
<feature type="domain" description="Ig-like" evidence="25">
    <location>
        <begin position="358"/>
        <end position="457"/>
    </location>
</feature>
<dbReference type="InterPro" id="IPR050122">
    <property type="entry name" value="RTK"/>
</dbReference>
<dbReference type="Pfam" id="PF07679">
    <property type="entry name" value="I-set"/>
    <property type="match status" value="1"/>
</dbReference>
<keyword evidence="27" id="KW-1185">Reference proteome</keyword>
<dbReference type="Pfam" id="PF13927">
    <property type="entry name" value="Ig_3"/>
    <property type="match status" value="1"/>
</dbReference>
<dbReference type="Gene3D" id="1.10.510.10">
    <property type="entry name" value="Transferase(Phosphotransferase) domain 1"/>
    <property type="match status" value="1"/>
</dbReference>
<dbReference type="GO" id="GO:0043235">
    <property type="term" value="C:receptor complex"/>
    <property type="evidence" value="ECO:0007669"/>
    <property type="project" value="TreeGrafter"/>
</dbReference>
<dbReference type="OrthoDB" id="5984265at2759"/>
<keyword evidence="14" id="KW-0829">Tyrosine-protein kinase</keyword>
<keyword evidence="16" id="KW-0675">Receptor</keyword>
<dbReference type="InterPro" id="IPR000719">
    <property type="entry name" value="Prot_kinase_dom"/>
</dbReference>
<keyword evidence="11 21" id="KW-0067">ATP-binding</keyword>